<evidence type="ECO:0000313" key="3">
    <source>
        <dbReference type="WBParaSite" id="BTMF_0001617601-mRNA-1"/>
    </source>
</evidence>
<accession>A0A0R3R820</accession>
<keyword evidence="2" id="KW-1185">Reference proteome</keyword>
<organism evidence="3">
    <name type="scientific">Brugia timori</name>
    <dbReference type="NCBI Taxonomy" id="42155"/>
    <lineage>
        <taxon>Eukaryota</taxon>
        <taxon>Metazoa</taxon>
        <taxon>Ecdysozoa</taxon>
        <taxon>Nematoda</taxon>
        <taxon>Chromadorea</taxon>
        <taxon>Rhabditida</taxon>
        <taxon>Spirurina</taxon>
        <taxon>Spiruromorpha</taxon>
        <taxon>Filarioidea</taxon>
        <taxon>Onchocercidae</taxon>
        <taxon>Brugia</taxon>
    </lineage>
</organism>
<evidence type="ECO:0000313" key="2">
    <source>
        <dbReference type="Proteomes" id="UP000280834"/>
    </source>
</evidence>
<dbReference type="WBParaSite" id="BTMF_0001617601-mRNA-1">
    <property type="protein sequence ID" value="BTMF_0001617601-mRNA-1"/>
    <property type="gene ID" value="BTMF_0001617601"/>
</dbReference>
<dbReference type="AlphaFoldDB" id="A0A0R3R820"/>
<dbReference type="Proteomes" id="UP000280834">
    <property type="component" value="Unassembled WGS sequence"/>
</dbReference>
<protein>
    <submittedName>
        <fullName evidence="3">Ovule protein</fullName>
    </submittedName>
</protein>
<gene>
    <name evidence="1" type="ORF">BTMF_LOCUS14156</name>
</gene>
<reference evidence="1 2" key="2">
    <citation type="submission" date="2018-11" db="EMBL/GenBank/DDBJ databases">
        <authorList>
            <consortium name="Pathogen Informatics"/>
        </authorList>
    </citation>
    <scope>NUCLEOTIDE SEQUENCE [LARGE SCALE GENOMIC DNA]</scope>
</reference>
<name>A0A0R3R820_9BILA</name>
<evidence type="ECO:0000313" key="1">
    <source>
        <dbReference type="EMBL" id="VDO48128.1"/>
    </source>
</evidence>
<dbReference type="EMBL" id="UZAG01020864">
    <property type="protein sequence ID" value="VDO48128.1"/>
    <property type="molecule type" value="Genomic_DNA"/>
</dbReference>
<proteinExistence type="predicted"/>
<sequence>MHRSINEISSLIPRVSLTFLFVRSNFLRQTKFSVLGSSKIFAVIWKQPDSVSWSCRVGHFRKFQYRGFMWYGDMFRPWDKIIVT</sequence>
<reference evidence="3" key="1">
    <citation type="submission" date="2017-02" db="UniProtKB">
        <authorList>
            <consortium name="WormBaseParasite"/>
        </authorList>
    </citation>
    <scope>IDENTIFICATION</scope>
</reference>